<dbReference type="PANTHER" id="PTHR30024:SF42">
    <property type="entry name" value="ALIPHATIC SULFONATES-BINDING PROTEIN-RELATED"/>
    <property type="match status" value="1"/>
</dbReference>
<name>A0A323USE5_RHOPL</name>
<evidence type="ECO:0000313" key="3">
    <source>
        <dbReference type="Proteomes" id="UP000248134"/>
    </source>
</evidence>
<accession>A0A323USE5</accession>
<dbReference type="Pfam" id="PF09084">
    <property type="entry name" value="NMT1"/>
    <property type="match status" value="1"/>
</dbReference>
<gene>
    <name evidence="2" type="ORF">DNX69_13955</name>
</gene>
<comment type="caution">
    <text evidence="2">The sequence shown here is derived from an EMBL/GenBank/DDBJ whole genome shotgun (WGS) entry which is preliminary data.</text>
</comment>
<sequence length="395" mass="43220">MTKALSLVSEQTTCIRVMSRLAWRRYHKTVFREDRMMNKVLVLFLAIATMSTAGNAAAADKINVLLPQRNANEAIAPFLAAKYLGYLDQEGLDVSYLLVAGSNEVAIQVASGNAPIGWASPAQAVIGMQEGAAAPLDLQYFSSVEYRNIWSISVPVDSPIHAVAELKGKRIGVTALGSAAMNYGKAYLRGAGLDPDRDVTFVPIGAGGQAMAAMKQKVVDALVFWETANVTFDIAGSPVRQLPIDKKLALLPDVSLLAKRETIKQQPKLLIGFGRALAKGLDFCLANRPACVLLTWKLYPESKPAEGTPEQKLARGLKMISTLDGWSDEELGDKRGEFIESRWNDLSDFLLQGGQISKPVPASRMFTREFVDEINKYDRAKIVKQAKEFDLKSLQ</sequence>
<dbReference type="InterPro" id="IPR015168">
    <property type="entry name" value="SsuA/THI5"/>
</dbReference>
<protein>
    <recommendedName>
        <fullName evidence="1">SsuA/THI5-like domain-containing protein</fullName>
    </recommendedName>
</protein>
<dbReference type="Proteomes" id="UP000248134">
    <property type="component" value="Unassembled WGS sequence"/>
</dbReference>
<evidence type="ECO:0000313" key="2">
    <source>
        <dbReference type="EMBL" id="PZA10468.1"/>
    </source>
</evidence>
<dbReference type="EMBL" id="QKQS01000023">
    <property type="protein sequence ID" value="PZA10468.1"/>
    <property type="molecule type" value="Genomic_DNA"/>
</dbReference>
<feature type="domain" description="SsuA/THI5-like" evidence="1">
    <location>
        <begin position="73"/>
        <end position="287"/>
    </location>
</feature>
<dbReference type="SUPFAM" id="SSF53850">
    <property type="entry name" value="Periplasmic binding protein-like II"/>
    <property type="match status" value="1"/>
</dbReference>
<organism evidence="2 3">
    <name type="scientific">Rhodopseudomonas palustris</name>
    <dbReference type="NCBI Taxonomy" id="1076"/>
    <lineage>
        <taxon>Bacteria</taxon>
        <taxon>Pseudomonadati</taxon>
        <taxon>Pseudomonadota</taxon>
        <taxon>Alphaproteobacteria</taxon>
        <taxon>Hyphomicrobiales</taxon>
        <taxon>Nitrobacteraceae</taxon>
        <taxon>Rhodopseudomonas</taxon>
    </lineage>
</organism>
<evidence type="ECO:0000259" key="1">
    <source>
        <dbReference type="Pfam" id="PF09084"/>
    </source>
</evidence>
<dbReference type="PANTHER" id="PTHR30024">
    <property type="entry name" value="ALIPHATIC SULFONATES-BINDING PROTEIN-RELATED"/>
    <property type="match status" value="1"/>
</dbReference>
<dbReference type="Gene3D" id="3.40.190.10">
    <property type="entry name" value="Periplasmic binding protein-like II"/>
    <property type="match status" value="2"/>
</dbReference>
<reference evidence="2 3" key="1">
    <citation type="submission" date="2018-06" db="EMBL/GenBank/DDBJ databases">
        <title>Draft Whole-Genome Sequence of the purple photosynthetic bacterium Rhodospeudomonas palustris XCP.</title>
        <authorList>
            <person name="Rayyan A."/>
            <person name="Meyer T.E."/>
            <person name="Kyndt J.A."/>
        </authorList>
    </citation>
    <scope>NUCLEOTIDE SEQUENCE [LARGE SCALE GENOMIC DNA]</scope>
    <source>
        <strain evidence="2 3">XCP</strain>
    </source>
</reference>
<dbReference type="AlphaFoldDB" id="A0A323USE5"/>
<proteinExistence type="predicted"/>